<reference evidence="5 6" key="1">
    <citation type="submission" date="2018-12" db="EMBL/GenBank/DDBJ databases">
        <title>First genome draft of Desulfovibrio legallis sp. nov.</title>
        <authorList>
            <person name="Ben Dhia O."/>
            <person name="Najjari A."/>
            <person name="Ferjani R."/>
            <person name="Fhoula I."/>
            <person name="Fardeau M.-L."/>
            <person name="Boudabbous A."/>
            <person name="Ouzari H.I."/>
        </authorList>
    </citation>
    <scope>NUCLEOTIDE SEQUENCE [LARGE SCALE GENOMIC DNA]</scope>
    <source>
        <strain evidence="5 6">H1T</strain>
    </source>
</reference>
<dbReference type="AlphaFoldDB" id="A0A6H3FCA6"/>
<evidence type="ECO:0000313" key="6">
    <source>
        <dbReference type="Proteomes" id="UP000292919"/>
    </source>
</evidence>
<dbReference type="InterPro" id="IPR007379">
    <property type="entry name" value="Tim44-like_dom"/>
</dbReference>
<evidence type="ECO:0000256" key="3">
    <source>
        <dbReference type="SAM" id="SignalP"/>
    </source>
</evidence>
<dbReference type="Pfam" id="PF04280">
    <property type="entry name" value="Tim44"/>
    <property type="match status" value="1"/>
</dbReference>
<keyword evidence="3" id="KW-0732">Signal</keyword>
<dbReference type="EMBL" id="SIXC01000001">
    <property type="protein sequence ID" value="TBH81811.1"/>
    <property type="molecule type" value="Genomic_DNA"/>
</dbReference>
<sequence length="304" mass="32133">MKRSVLLAALLVCCCALLLTVTETTEAARLGGGRSFGGKPFMSTPAPARPQTAPSRPGPAVNQNRPQQQQPAAGAARPGLFGGMGGLMGGLLAGTLIGSLLSGHGFAGGGFMDILIFGLLIYFGLKLFARFRRAPSPVGAGQGPAAADEPFRREGADGWGALRSTAAATGGTTEDAPPVSVPQGFDVEEFLRGAKMAYNRLQQAWDKRDMADIAQFATQAVQEEVRRQMEADPTSGSTELLLVNAHLLGVENDGPDQYAQVFFDVLLREDPAQQAPTSVREVWHFVRPVAGGMWKLDGIQQVEG</sequence>
<evidence type="ECO:0000259" key="4">
    <source>
        <dbReference type="SMART" id="SM00978"/>
    </source>
</evidence>
<dbReference type="Proteomes" id="UP000292919">
    <property type="component" value="Unassembled WGS sequence"/>
</dbReference>
<comment type="caution">
    <text evidence="5">The sequence shown here is derived from an EMBL/GenBank/DDBJ whole genome shotgun (WGS) entry which is preliminary data.</text>
</comment>
<keyword evidence="2" id="KW-0472">Membrane</keyword>
<feature type="region of interest" description="Disordered" evidence="1">
    <location>
        <begin position="38"/>
        <end position="76"/>
    </location>
</feature>
<feature type="chain" id="PRO_5026097334" evidence="3">
    <location>
        <begin position="28"/>
        <end position="304"/>
    </location>
</feature>
<feature type="signal peptide" evidence="3">
    <location>
        <begin position="1"/>
        <end position="27"/>
    </location>
</feature>
<gene>
    <name evidence="5" type="ORF">EB812_00550</name>
</gene>
<feature type="domain" description="Tim44-like" evidence="4">
    <location>
        <begin position="173"/>
        <end position="301"/>
    </location>
</feature>
<dbReference type="SUPFAM" id="SSF54427">
    <property type="entry name" value="NTF2-like"/>
    <property type="match status" value="1"/>
</dbReference>
<keyword evidence="2" id="KW-0812">Transmembrane</keyword>
<dbReference type="PANTHER" id="PTHR41542">
    <property type="entry name" value="BLL5807 PROTEIN"/>
    <property type="match status" value="1"/>
</dbReference>
<evidence type="ECO:0000256" key="2">
    <source>
        <dbReference type="SAM" id="Phobius"/>
    </source>
</evidence>
<feature type="compositionally biased region" description="Low complexity" evidence="1">
    <location>
        <begin position="59"/>
        <end position="76"/>
    </location>
</feature>
<dbReference type="RefSeq" id="WP_118228983.1">
    <property type="nucleotide sequence ID" value="NZ_JAQDZC010000002.1"/>
</dbReference>
<dbReference type="InterPro" id="IPR032710">
    <property type="entry name" value="NTF2-like_dom_sf"/>
</dbReference>
<evidence type="ECO:0000313" key="5">
    <source>
        <dbReference type="EMBL" id="TBH81811.1"/>
    </source>
</evidence>
<accession>A0A6H3FCA6</accession>
<evidence type="ECO:0000256" key="1">
    <source>
        <dbReference type="SAM" id="MobiDB-lite"/>
    </source>
</evidence>
<proteinExistence type="predicted"/>
<organism evidence="5 6">
    <name type="scientific">Desulfovibrio legallii</name>
    <dbReference type="NCBI Taxonomy" id="571438"/>
    <lineage>
        <taxon>Bacteria</taxon>
        <taxon>Pseudomonadati</taxon>
        <taxon>Thermodesulfobacteriota</taxon>
        <taxon>Desulfovibrionia</taxon>
        <taxon>Desulfovibrionales</taxon>
        <taxon>Desulfovibrionaceae</taxon>
        <taxon>Desulfovibrio</taxon>
    </lineage>
</organism>
<dbReference type="SMART" id="SM00978">
    <property type="entry name" value="Tim44"/>
    <property type="match status" value="1"/>
</dbReference>
<feature type="transmembrane region" description="Helical" evidence="2">
    <location>
        <begin position="106"/>
        <end position="125"/>
    </location>
</feature>
<protein>
    <submittedName>
        <fullName evidence="5">Tim44 domain-containing protein</fullName>
    </submittedName>
</protein>
<dbReference type="PANTHER" id="PTHR41542:SF1">
    <property type="entry name" value="BLL5807 PROTEIN"/>
    <property type="match status" value="1"/>
</dbReference>
<keyword evidence="6" id="KW-1185">Reference proteome</keyword>
<keyword evidence="2" id="KW-1133">Transmembrane helix</keyword>
<name>A0A6H3FCA6_9BACT</name>